<dbReference type="EMBL" id="CP020028">
    <property type="protein sequence ID" value="ASR47358.1"/>
    <property type="molecule type" value="Genomic_DNA"/>
</dbReference>
<feature type="domain" description="Solute-binding protein family 5" evidence="6">
    <location>
        <begin position="81"/>
        <end position="428"/>
    </location>
</feature>
<organism evidence="7 8">
    <name type="scientific">Paenibacillus kribbensis</name>
    <dbReference type="NCBI Taxonomy" id="172713"/>
    <lineage>
        <taxon>Bacteria</taxon>
        <taxon>Bacillati</taxon>
        <taxon>Bacillota</taxon>
        <taxon>Bacilli</taxon>
        <taxon>Bacillales</taxon>
        <taxon>Paenibacillaceae</taxon>
        <taxon>Paenibacillus</taxon>
    </lineage>
</organism>
<evidence type="ECO:0000313" key="8">
    <source>
        <dbReference type="Proteomes" id="UP000214666"/>
    </source>
</evidence>
<evidence type="ECO:0000259" key="6">
    <source>
        <dbReference type="Pfam" id="PF00496"/>
    </source>
</evidence>
<name>A0A222WMY0_9BACL</name>
<dbReference type="InterPro" id="IPR039424">
    <property type="entry name" value="SBP_5"/>
</dbReference>
<evidence type="ECO:0000256" key="1">
    <source>
        <dbReference type="ARBA" id="ARBA00005695"/>
    </source>
</evidence>
<dbReference type="Proteomes" id="UP000214666">
    <property type="component" value="Chromosome"/>
</dbReference>
<evidence type="ECO:0000256" key="3">
    <source>
        <dbReference type="ARBA" id="ARBA00022729"/>
    </source>
</evidence>
<sequence length="513" mass="56870">MFKRPYLKLFIPAVMAVMVAACSSSPSGSLTSSDANAPQDKSVTLLFNVQSSSIDPHTDVNYTAVRAGVGETLVKVNKDLKLEAWLAEKWNSKDGQHWTFNIRPGVKFHSGKPVDAAAVKASMERAQKLNPSVKNALHIRDIQANGQILKVTTDRPFPEFASELVHPNTAVIDTSSTDALPSGTGPFKAASFRVGSELNLERNDQYWNGEVKLKQARFLFNEDANARQLAFQAKDADIVYRPPIESLDLLKADSTVKVDSLPSLRTHQLIYNMNNNDLKKTAVRKAFDHLINRDEIANGIMSGQGTPAQGPFLSGFPFSPAYAMKKFDLSAARDSFKQAGYSVQDSKVKTPDGQALHLTLLTYQSRAELPLISQLIQANAKELGITIDIRQVDNIDEYLAAHQDWDLATYSSITAPRGDASYFLNAAYMPEGALNYGHVHLPKLEAVITKLNRAVNEEQRNKLALEAVSMIDQETLQSFLVHPNNVVAYRNYVHNWVTSQSEYYLLTQDLDVD</sequence>
<dbReference type="InterPro" id="IPR000914">
    <property type="entry name" value="SBP_5_dom"/>
</dbReference>
<dbReference type="InterPro" id="IPR050035">
    <property type="entry name" value="NikA"/>
</dbReference>
<keyword evidence="2" id="KW-0813">Transport</keyword>
<keyword evidence="8" id="KW-1185">Reference proteome</keyword>
<evidence type="ECO:0000313" key="7">
    <source>
        <dbReference type="EMBL" id="ASR47358.1"/>
    </source>
</evidence>
<dbReference type="PIRSF" id="PIRSF002741">
    <property type="entry name" value="MppA"/>
    <property type="match status" value="1"/>
</dbReference>
<dbReference type="PROSITE" id="PS51257">
    <property type="entry name" value="PROKAR_LIPOPROTEIN"/>
    <property type="match status" value="1"/>
</dbReference>
<dbReference type="Pfam" id="PF00496">
    <property type="entry name" value="SBP_bac_5"/>
    <property type="match status" value="1"/>
</dbReference>
<dbReference type="GO" id="GO:0043190">
    <property type="term" value="C:ATP-binding cassette (ABC) transporter complex"/>
    <property type="evidence" value="ECO:0007669"/>
    <property type="project" value="InterPro"/>
</dbReference>
<dbReference type="GO" id="GO:0042597">
    <property type="term" value="C:periplasmic space"/>
    <property type="evidence" value="ECO:0007669"/>
    <property type="project" value="UniProtKB-ARBA"/>
</dbReference>
<evidence type="ECO:0000256" key="4">
    <source>
        <dbReference type="SAM" id="Coils"/>
    </source>
</evidence>
<keyword evidence="3 5" id="KW-0732">Signal</keyword>
<dbReference type="STRING" id="172713.GCA_001705305_00506"/>
<dbReference type="PANTHER" id="PTHR30290">
    <property type="entry name" value="PERIPLASMIC BINDING COMPONENT OF ABC TRANSPORTER"/>
    <property type="match status" value="1"/>
</dbReference>
<dbReference type="CDD" id="cd08490">
    <property type="entry name" value="PBP2_NikA_DppA_OppA_like_3"/>
    <property type="match status" value="1"/>
</dbReference>
<feature type="chain" id="PRO_5039676694" evidence="5">
    <location>
        <begin position="21"/>
        <end position="513"/>
    </location>
</feature>
<proteinExistence type="inferred from homology"/>
<protein>
    <submittedName>
        <fullName evidence="7">ABC transporter substrate-binding protein</fullName>
    </submittedName>
</protein>
<dbReference type="RefSeq" id="WP_094154937.1">
    <property type="nucleotide sequence ID" value="NZ_CP020028.1"/>
</dbReference>
<gene>
    <name evidence="7" type="ORF">B4V02_11985</name>
</gene>
<dbReference type="AlphaFoldDB" id="A0A222WMY0"/>
<feature type="coiled-coil region" evidence="4">
    <location>
        <begin position="441"/>
        <end position="468"/>
    </location>
</feature>
<keyword evidence="4" id="KW-0175">Coiled coil</keyword>
<evidence type="ECO:0000256" key="2">
    <source>
        <dbReference type="ARBA" id="ARBA00022448"/>
    </source>
</evidence>
<dbReference type="Gene3D" id="3.10.105.10">
    <property type="entry name" value="Dipeptide-binding Protein, Domain 3"/>
    <property type="match status" value="1"/>
</dbReference>
<dbReference type="NCBIfam" id="NF045468">
    <property type="entry name" value="Opp5A_nikA"/>
    <property type="match status" value="1"/>
</dbReference>
<dbReference type="OrthoDB" id="9796817at2"/>
<feature type="signal peptide" evidence="5">
    <location>
        <begin position="1"/>
        <end position="20"/>
    </location>
</feature>
<dbReference type="InterPro" id="IPR030678">
    <property type="entry name" value="Peptide/Ni-bd"/>
</dbReference>
<accession>A0A222WMY0</accession>
<dbReference type="KEGG" id="pkb:B4V02_11985"/>
<dbReference type="Gene3D" id="3.40.190.10">
    <property type="entry name" value="Periplasmic binding protein-like II"/>
    <property type="match status" value="1"/>
</dbReference>
<evidence type="ECO:0000256" key="5">
    <source>
        <dbReference type="SAM" id="SignalP"/>
    </source>
</evidence>
<dbReference type="PANTHER" id="PTHR30290:SF9">
    <property type="entry name" value="OLIGOPEPTIDE-BINDING PROTEIN APPA"/>
    <property type="match status" value="1"/>
</dbReference>
<dbReference type="GO" id="GO:1904680">
    <property type="term" value="F:peptide transmembrane transporter activity"/>
    <property type="evidence" value="ECO:0007669"/>
    <property type="project" value="TreeGrafter"/>
</dbReference>
<dbReference type="GO" id="GO:0015833">
    <property type="term" value="P:peptide transport"/>
    <property type="evidence" value="ECO:0007669"/>
    <property type="project" value="TreeGrafter"/>
</dbReference>
<reference evidence="7 8" key="1">
    <citation type="submission" date="2017-03" db="EMBL/GenBank/DDBJ databases">
        <title>Complete genome sequence of Paenibacillus Kribbensis producing bioflocculants.</title>
        <authorList>
            <person name="Lee H.-G."/>
            <person name="Oh H.-M."/>
        </authorList>
    </citation>
    <scope>NUCLEOTIDE SEQUENCE [LARGE SCALE GENOMIC DNA]</scope>
    <source>
        <strain evidence="7 8">AM49</strain>
    </source>
</reference>
<comment type="similarity">
    <text evidence="1">Belongs to the bacterial solute-binding protein 5 family.</text>
</comment>
<dbReference type="SUPFAM" id="SSF53850">
    <property type="entry name" value="Periplasmic binding protein-like II"/>
    <property type="match status" value="1"/>
</dbReference>